<evidence type="ECO:0000313" key="1">
    <source>
        <dbReference type="EMBL" id="PJE31348.1"/>
    </source>
</evidence>
<evidence type="ECO:0000313" key="2">
    <source>
        <dbReference type="EMBL" id="SNY58190.1"/>
    </source>
</evidence>
<dbReference type="Proteomes" id="UP000231702">
    <property type="component" value="Unassembled WGS sequence"/>
</dbReference>
<dbReference type="EMBL" id="OBEA01000007">
    <property type="protein sequence ID" value="SNY58190.1"/>
    <property type="molecule type" value="Genomic_DNA"/>
</dbReference>
<evidence type="ECO:0000313" key="3">
    <source>
        <dbReference type="Proteomes" id="UP000231655"/>
    </source>
</evidence>
<organism evidence="2 3">
    <name type="scientific">Pseudooceanicola antarcticus</name>
    <dbReference type="NCBI Taxonomy" id="1247613"/>
    <lineage>
        <taxon>Bacteria</taxon>
        <taxon>Pseudomonadati</taxon>
        <taxon>Pseudomonadota</taxon>
        <taxon>Alphaproteobacteria</taxon>
        <taxon>Rhodobacterales</taxon>
        <taxon>Paracoccaceae</taxon>
        <taxon>Pseudooceanicola</taxon>
    </lineage>
</organism>
<sequence>MLHNVAGQTPSGRIRDARDVALIKLTAEMAEVAQLPLSAERNEHLSQLASLVQQVANKPVGAPA</sequence>
<dbReference type="RefSeq" id="WP_097147221.1">
    <property type="nucleotide sequence ID" value="NZ_OBEA01000007.1"/>
</dbReference>
<reference evidence="1 4" key="2">
    <citation type="journal article" date="2018" name="Int. J. Syst. Evol. Microbiol.">
        <title>Pseudooceanicola lipolyticus sp. nov., a marine alphaproteobacterium, reclassification of Oceanicola flagellatus as Pseudooceanicola flagellatus comb. nov. and emended description of the genus Pseudooceanicola.</title>
        <authorList>
            <person name="Huang M.-M."/>
            <person name="Guo L.-L."/>
            <person name="Wu Y.-H."/>
            <person name="Lai Q.-L."/>
            <person name="Shao Z.-Z."/>
            <person name="Wang C.-S."/>
            <person name="Wu M."/>
            <person name="Xu X.-W."/>
        </authorList>
    </citation>
    <scope>NUCLEOTIDE SEQUENCE [LARGE SCALE GENOMIC DNA]</scope>
    <source>
        <strain evidence="1 4">Ar-45</strain>
    </source>
</reference>
<dbReference type="AlphaFoldDB" id="A0A285JD26"/>
<gene>
    <name evidence="1" type="ORF">CVM39_03835</name>
    <name evidence="2" type="ORF">SAMN06297129_3539</name>
</gene>
<name>A0A285JD26_9RHOB</name>
<keyword evidence="4" id="KW-1185">Reference proteome</keyword>
<evidence type="ECO:0000313" key="4">
    <source>
        <dbReference type="Proteomes" id="UP000231702"/>
    </source>
</evidence>
<protein>
    <submittedName>
        <fullName evidence="2">Uncharacterized protein</fullName>
    </submittedName>
</protein>
<dbReference type="EMBL" id="PGTD01000010">
    <property type="protein sequence ID" value="PJE31348.1"/>
    <property type="molecule type" value="Genomic_DNA"/>
</dbReference>
<accession>A0A285JD26</accession>
<proteinExistence type="predicted"/>
<dbReference type="Proteomes" id="UP000231655">
    <property type="component" value="Unassembled WGS sequence"/>
</dbReference>
<reference evidence="2 3" key="1">
    <citation type="submission" date="2017-09" db="EMBL/GenBank/DDBJ databases">
        <authorList>
            <person name="Ehlers B."/>
            <person name="Leendertz F.H."/>
        </authorList>
    </citation>
    <scope>NUCLEOTIDE SEQUENCE [LARGE SCALE GENOMIC DNA]</scope>
    <source>
        <strain evidence="2 3">CGMCC 1.12662</strain>
    </source>
</reference>